<dbReference type="InterPro" id="IPR050215">
    <property type="entry name" value="Thiolase-like_sf_Thiolase"/>
</dbReference>
<protein>
    <recommendedName>
        <fullName evidence="6">acetyl-CoA C-acyltransferase</fullName>
        <ecNumber evidence="6">2.3.1.16</ecNumber>
    </recommendedName>
</protein>
<comment type="similarity">
    <text evidence="3 8">Belongs to the thiolase-like superfamily. Thiolase family.</text>
</comment>
<dbReference type="PANTHER" id="PTHR43853">
    <property type="entry name" value="3-KETOACYL-COA THIOLASE, PEROXISOMAL"/>
    <property type="match status" value="1"/>
</dbReference>
<dbReference type="EMBL" id="JBFMKM010000016">
    <property type="protein sequence ID" value="KAL1296817.1"/>
    <property type="molecule type" value="Genomic_DNA"/>
</dbReference>
<evidence type="ECO:0000259" key="9">
    <source>
        <dbReference type="Pfam" id="PF00108"/>
    </source>
</evidence>
<dbReference type="CDD" id="cd00751">
    <property type="entry name" value="thiolase"/>
    <property type="match status" value="1"/>
</dbReference>
<comment type="caution">
    <text evidence="11">The sequence shown here is derived from an EMBL/GenBank/DDBJ whole genome shotgun (WGS) entry which is preliminary data.</text>
</comment>
<dbReference type="PROSITE" id="PS00099">
    <property type="entry name" value="THIOLASE_3"/>
    <property type="match status" value="1"/>
</dbReference>
<dbReference type="InterPro" id="IPR020616">
    <property type="entry name" value="Thiolase_N"/>
</dbReference>
<evidence type="ECO:0000256" key="7">
    <source>
        <dbReference type="ARBA" id="ARBA00047605"/>
    </source>
</evidence>
<evidence type="ECO:0000259" key="10">
    <source>
        <dbReference type="Pfam" id="PF02803"/>
    </source>
</evidence>
<dbReference type="PANTHER" id="PTHR43853:SF12">
    <property type="entry name" value="ACETYL-COA C-ACETYLTRANSFERASE"/>
    <property type="match status" value="1"/>
</dbReference>
<keyword evidence="4 8" id="KW-0808">Transferase</keyword>
<dbReference type="InterPro" id="IPR020617">
    <property type="entry name" value="Thiolase_C"/>
</dbReference>
<evidence type="ECO:0000256" key="3">
    <source>
        <dbReference type="ARBA" id="ARBA00010982"/>
    </source>
</evidence>
<reference evidence="11 12" key="1">
    <citation type="submission" date="2024-07" db="EMBL/GenBank/DDBJ databases">
        <title>Draft sequence of the Neodothiora populina.</title>
        <authorList>
            <person name="Drown D.D."/>
            <person name="Schuette U.S."/>
            <person name="Buechlein A.B."/>
            <person name="Rusch D.R."/>
            <person name="Winton L.W."/>
            <person name="Adams G.A."/>
        </authorList>
    </citation>
    <scope>NUCLEOTIDE SEQUENCE [LARGE SCALE GENOMIC DNA]</scope>
    <source>
        <strain evidence="11 12">CPC 39397</strain>
    </source>
</reference>
<dbReference type="Gene3D" id="3.40.47.10">
    <property type="match status" value="2"/>
</dbReference>
<comment type="catalytic activity">
    <reaction evidence="7">
        <text>an acyl-CoA + acetyl-CoA = a 3-oxoacyl-CoA + CoA</text>
        <dbReference type="Rhea" id="RHEA:21564"/>
        <dbReference type="ChEBI" id="CHEBI:57287"/>
        <dbReference type="ChEBI" id="CHEBI:57288"/>
        <dbReference type="ChEBI" id="CHEBI:58342"/>
        <dbReference type="ChEBI" id="CHEBI:90726"/>
        <dbReference type="EC" id="2.3.1.16"/>
    </reaction>
</comment>
<dbReference type="InterPro" id="IPR020613">
    <property type="entry name" value="Thiolase_CS"/>
</dbReference>
<dbReference type="Pfam" id="PF00108">
    <property type="entry name" value="Thiolase_N"/>
    <property type="match status" value="1"/>
</dbReference>
<dbReference type="GeneID" id="95978143"/>
<proteinExistence type="inferred from homology"/>
<evidence type="ECO:0000256" key="2">
    <source>
        <dbReference type="ARBA" id="ARBA00004872"/>
    </source>
</evidence>
<dbReference type="InterPro" id="IPR020610">
    <property type="entry name" value="Thiolase_AS"/>
</dbReference>
<dbReference type="InterPro" id="IPR016039">
    <property type="entry name" value="Thiolase-like"/>
</dbReference>
<feature type="domain" description="Thiolase C-terminal" evidence="10">
    <location>
        <begin position="297"/>
        <end position="415"/>
    </location>
</feature>
<dbReference type="SUPFAM" id="SSF53901">
    <property type="entry name" value="Thiolase-like"/>
    <property type="match status" value="2"/>
</dbReference>
<keyword evidence="12" id="KW-1185">Reference proteome</keyword>
<evidence type="ECO:0000256" key="5">
    <source>
        <dbReference type="ARBA" id="ARBA00023315"/>
    </source>
</evidence>
<dbReference type="PIRSF" id="PIRSF000429">
    <property type="entry name" value="Ac-CoA_Ac_transf"/>
    <property type="match status" value="1"/>
</dbReference>
<dbReference type="Proteomes" id="UP001562354">
    <property type="component" value="Unassembled WGS sequence"/>
</dbReference>
<feature type="domain" description="Thiolase N-terminal" evidence="9">
    <location>
        <begin position="33"/>
        <end position="288"/>
    </location>
</feature>
<sequence>MASAQRRLASITSQIQPAKNSKDAVLRKNPDDIVITFAARTPLTKARKGAFKDTQLEDLMVPLLKALIEESNIDPSLVEDVCLGNVLHPGAQYVARAAVLAAGFPVTTASSVASRWCSSGLLSVQQIANQIAAGSIDVGVAIGAESMSTNPDGGAPKFSEQAMQSQVVKDTTMPMGWTSENVAGDFSISRKQQDEFAALSQQKAEKAQREGWTKDEIIPISVQFKDPKTGESKTIVADKDEGVRAGTTADGLAKIKPAFPQWNPSTTTGGNASQITDGAAAILLMKRSTAKAIGQPILAKFVGATVAGLEPRIMGIGPTVAIPKLLEKVGMALDDIDIVEINEAFSSMGVYCRDKLKISSEKLNPRGGAVALGHPLGCTGARQIVTALSELKRTDKKTAITSMCVGTGIGMAGLIVSEQ</sequence>
<evidence type="ECO:0000256" key="4">
    <source>
        <dbReference type="ARBA" id="ARBA00022679"/>
    </source>
</evidence>
<evidence type="ECO:0000256" key="8">
    <source>
        <dbReference type="RuleBase" id="RU003557"/>
    </source>
</evidence>
<dbReference type="InterPro" id="IPR002155">
    <property type="entry name" value="Thiolase"/>
</dbReference>
<keyword evidence="5 8" id="KW-0012">Acyltransferase</keyword>
<accession>A0ABR3P200</accession>
<name>A0ABR3P200_9PEZI</name>
<gene>
    <name evidence="11" type="ORF">AAFC00_004443</name>
</gene>
<dbReference type="EC" id="2.3.1.16" evidence="6"/>
<dbReference type="Pfam" id="PF02803">
    <property type="entry name" value="Thiolase_C"/>
    <property type="match status" value="1"/>
</dbReference>
<comment type="pathway">
    <text evidence="2">Lipid metabolism; fatty acid metabolism.</text>
</comment>
<evidence type="ECO:0000256" key="6">
    <source>
        <dbReference type="ARBA" id="ARBA00024073"/>
    </source>
</evidence>
<evidence type="ECO:0000313" key="11">
    <source>
        <dbReference type="EMBL" id="KAL1296817.1"/>
    </source>
</evidence>
<dbReference type="PROSITE" id="PS00737">
    <property type="entry name" value="THIOLASE_2"/>
    <property type="match status" value="1"/>
</dbReference>
<comment type="cofactor">
    <cofactor evidence="1">
        <name>K(+)</name>
        <dbReference type="ChEBI" id="CHEBI:29103"/>
    </cofactor>
</comment>
<evidence type="ECO:0000256" key="1">
    <source>
        <dbReference type="ARBA" id="ARBA00001958"/>
    </source>
</evidence>
<dbReference type="RefSeq" id="XP_069196499.1">
    <property type="nucleotide sequence ID" value="XM_069344084.1"/>
</dbReference>
<dbReference type="NCBIfam" id="TIGR01930">
    <property type="entry name" value="AcCoA-C-Actrans"/>
    <property type="match status" value="1"/>
</dbReference>
<organism evidence="11 12">
    <name type="scientific">Neodothiora populina</name>
    <dbReference type="NCBI Taxonomy" id="2781224"/>
    <lineage>
        <taxon>Eukaryota</taxon>
        <taxon>Fungi</taxon>
        <taxon>Dikarya</taxon>
        <taxon>Ascomycota</taxon>
        <taxon>Pezizomycotina</taxon>
        <taxon>Dothideomycetes</taxon>
        <taxon>Dothideomycetidae</taxon>
        <taxon>Dothideales</taxon>
        <taxon>Dothioraceae</taxon>
        <taxon>Neodothiora</taxon>
    </lineage>
</organism>
<evidence type="ECO:0000313" key="12">
    <source>
        <dbReference type="Proteomes" id="UP001562354"/>
    </source>
</evidence>